<gene>
    <name evidence="3 5" type="primary">Cxhxorf66</name>
    <name evidence="5" type="synonym">LOC688842</name>
</gene>
<dbReference type="STRING" id="10116.ENSRNOP00000053437"/>
<dbReference type="eggNOG" id="ENOG502T3E1">
    <property type="taxonomic scope" value="Eukaryota"/>
</dbReference>
<evidence type="ECO:0000313" key="3">
    <source>
        <dbReference type="Ensembl" id="ENSRNOP00000053437.5"/>
    </source>
</evidence>
<dbReference type="GeneTree" id="ENSGT00390000004226"/>
<name>D3ZLZ3_RAT</name>
<keyword evidence="2" id="KW-0812">Transmembrane</keyword>
<dbReference type="CTD" id="688842"/>
<accession>D3ZLZ3</accession>
<protein>
    <submittedName>
        <fullName evidence="3">Similar to human chromosome X open reading frame 66</fullName>
    </submittedName>
</protein>
<dbReference type="OrthoDB" id="9837811at2759"/>
<keyword evidence="2" id="KW-0472">Membrane</keyword>
<dbReference type="PANTHER" id="PTHR37340:SF1">
    <property type="entry name" value="GENE 7073-RELATED"/>
    <property type="match status" value="1"/>
</dbReference>
<reference evidence="3" key="1">
    <citation type="submission" date="2024-01" db="EMBL/GenBank/DDBJ databases">
        <title>GRCr8: a new rat reference genome assembly contstructed from accurate long reads and long range scaffolding.</title>
        <authorList>
            <person name="Doris P.A."/>
            <person name="Kalbfleisch T."/>
            <person name="Li K."/>
            <person name="Howe K."/>
            <person name="Wood J."/>
        </authorList>
    </citation>
    <scope>NUCLEOTIDE SEQUENCE [LARGE SCALE GENOMIC DNA]</scope>
    <source>
        <strain evidence="3">Brown Norway</strain>
    </source>
</reference>
<evidence type="ECO:0000313" key="4">
    <source>
        <dbReference type="Proteomes" id="UP000002494"/>
    </source>
</evidence>
<dbReference type="VEuPathDB" id="HostDB:ENSRNOG00000037399"/>
<dbReference type="KEGG" id="rno:688842"/>
<reference evidence="3" key="3">
    <citation type="submission" date="2025-09" db="UniProtKB">
        <authorList>
            <consortium name="Ensembl"/>
        </authorList>
    </citation>
    <scope>IDENTIFICATION</scope>
    <source>
        <strain evidence="3">Brown Norway</strain>
    </source>
</reference>
<feature type="transmembrane region" description="Helical" evidence="2">
    <location>
        <begin position="21"/>
        <end position="43"/>
    </location>
</feature>
<dbReference type="RGD" id="1584124">
    <property type="gene designation" value="Cxhxorf66"/>
</dbReference>
<sequence length="367" mass="41402">MKERFTEADTGAKLDDFRKRLLGFIVGIMIIAFTFTCFCLLHYNCMVEEVQSPGGLNKENMAAISSWVSKVSACQPDMITEDILEAQPLLFNSDQLSGPSCQEKHLISNNIVKSIQPSSLEKSCIPSNVQKTTKYINIEKSSTSCSPKPSNRLLESKRSIKSSDPKRLHKSSHMERTCKKHNIKKSQKITHGYKLGNVNSSCSDKQVTPWLAVLKTSTKQITQSSSSIPCKQSTFTKPCRIRKPNLPYGHYEVKRPANRGKTLFPKPTAAKTCRHYKERCLVCNTSGFLLNDLSGAEKNHAGNICGSMKMKPCLHTFYDTEYKYNYYQKSVSNDTMKMYDSEDSNAEIVIICDTSQDDITNKGTFRY</sequence>
<reference evidence="3" key="2">
    <citation type="submission" date="2025-08" db="UniProtKB">
        <authorList>
            <consortium name="Ensembl"/>
        </authorList>
    </citation>
    <scope>IDENTIFICATION</scope>
    <source>
        <strain evidence="3">Brown Norway</strain>
    </source>
</reference>
<dbReference type="AlphaFoldDB" id="D3ZLZ3"/>
<feature type="region of interest" description="Disordered" evidence="1">
    <location>
        <begin position="141"/>
        <end position="174"/>
    </location>
</feature>
<dbReference type="PANTHER" id="PTHR37340">
    <property type="entry name" value="GENE 7073-RELATED"/>
    <property type="match status" value="1"/>
</dbReference>
<evidence type="ECO:0000256" key="1">
    <source>
        <dbReference type="SAM" id="MobiDB-lite"/>
    </source>
</evidence>
<dbReference type="Bgee" id="ENSRNOG00000037399">
    <property type="expression patterns" value="Expressed in testis"/>
</dbReference>
<evidence type="ECO:0000313" key="5">
    <source>
        <dbReference type="RGD" id="1584124"/>
    </source>
</evidence>
<evidence type="ECO:0000256" key="2">
    <source>
        <dbReference type="SAM" id="Phobius"/>
    </source>
</evidence>
<proteinExistence type="predicted"/>
<organism evidence="3 4">
    <name type="scientific">Rattus norvegicus</name>
    <name type="common">Rat</name>
    <dbReference type="NCBI Taxonomy" id="10116"/>
    <lineage>
        <taxon>Eukaryota</taxon>
        <taxon>Metazoa</taxon>
        <taxon>Chordata</taxon>
        <taxon>Craniata</taxon>
        <taxon>Vertebrata</taxon>
        <taxon>Euteleostomi</taxon>
        <taxon>Mammalia</taxon>
        <taxon>Eutheria</taxon>
        <taxon>Euarchontoglires</taxon>
        <taxon>Glires</taxon>
        <taxon>Rodentia</taxon>
        <taxon>Myomorpha</taxon>
        <taxon>Muroidea</taxon>
        <taxon>Muridae</taxon>
        <taxon>Murinae</taxon>
        <taxon>Rattus</taxon>
    </lineage>
</organism>
<dbReference type="Proteomes" id="UP000002494">
    <property type="component" value="Chromosome X"/>
</dbReference>
<feature type="compositionally biased region" description="Basic and acidic residues" evidence="1">
    <location>
        <begin position="154"/>
        <end position="174"/>
    </location>
</feature>
<dbReference type="InterPro" id="IPR038873">
    <property type="entry name" value="CXorf66"/>
</dbReference>
<dbReference type="Ensembl" id="ENSRNOT00000056598.5">
    <property type="protein sequence ID" value="ENSRNOP00000053437.5"/>
    <property type="gene ID" value="ENSRNOG00000037399.5"/>
</dbReference>
<dbReference type="OMA" id="KYYSEVD"/>
<dbReference type="InParanoid" id="D3ZLZ3"/>
<keyword evidence="4" id="KW-1185">Reference proteome</keyword>
<keyword evidence="2" id="KW-1133">Transmembrane helix</keyword>
<dbReference type="AGR" id="RGD:1584124"/>
<dbReference type="HOGENOM" id="CLU_061820_0_0_1"/>